<feature type="region of interest" description="Disordered" evidence="1">
    <location>
        <begin position="644"/>
        <end position="679"/>
    </location>
</feature>
<feature type="compositionally biased region" description="Polar residues" evidence="1">
    <location>
        <begin position="1394"/>
        <end position="1415"/>
    </location>
</feature>
<sequence length="1908" mass="206180">MPLRSRAQSQGRLRTLSPQLPAPSQPDFIPTIRLISAAPTATGAAPGLGNPFIDTSVSSPSVTVSPTPLTPKEDSQVPRRRLVPKKSKLGLLVGGKRSKTPENNDLSDVVRRVGVSAGTASVAKSGFEIYVDPTAQSEVGEVLMVKKKKSRAALSGLKWGTLAEVTNSVPSKGPTQAGKLKNEDKERWWSISRGRKDSKDLKMVEKENPRTNPLGAPSETSASRARFNSLDSNVVLNTASKFAERPAQVRSASASESPLQDSDLLKDASHIPTVSCPISEDIHKPLLAPPNTTTGSIAIRAMRSMRSVARLANWSNGKTMEKDTTLSRPPVKKHKQPADVKKSKKTAKRKFDSGRDQTTLRLPNGSSEAGVVANINTAPMQASTTRKHGVLGLGFPSGFRFGTVRSSSAGSTGFNNTTSFDSRGRSSSTVSAISSLMPTSAKSRVSSSSASVKWVEECPETVKVACHREHIAEQRDELHGNSKEAFPQGSIADMFPKHSSGPVSSTLAAAAPRPILTTKATSGGVLGSELMATPCAQTRVRPASDQMIDKERLRCIRHDPDGVLSAVDAATNDLASLISRLDLEATPGTPRGTLRLSPSFTNLLAESPRLKSSPKKNRSLMALPIHPNKASRTSLRPCLQPQVREDPLNTQPFGKQIAPWPASPSGAPPSVSSTHGGTVADASSACERCVERSESSLDFRPLWPAKAKKPSQPAPVAPVLQFQGRSSTVTATNVPAKPPPLKFRSMSKKKSVGPLADSRKESPLSNTFRRVMSTLSLSANKEIELGVSPDGTGVPISKGAQKDLGLAGTLGGSMSSREPDRSMDLDDLDSDIPNELQVILTGGDTFTSLPPSLPRRPPSPGLPPKSPLPIPALQTSVAPSDRPVVAVPWKDEAQLGDHDESDSSSLEENDTKKSFDFTSELKSLSESAGSHRRSFVEQLENAFRTPAKYDLDRFGHFEPEDVPPMPPIPHLTSGRHLSKESKESCDPNAALSSHVLPLLPSPEIIVSKKLTNASPSHDLSQGRLQQSSASPKPSYGQLDLNFKFGLSTEVAERSQLTLSDIIPSPAHARSLSMVSLQDDDSLQQSAVPQPMSAPSYPSARRRANSDSSSRHSMHGDSRMDACSLHSRASSQTSFKGLESFDEIRRGFEFVENRPAFYPPPSFNHRRNQMPRDSMISIASVSSYGMIINPGVKDPFDYGYQSRPASGDMSAFMTMSTSVDDTFSFMRRGPRRKRVDSDSSSFYFRAPGTSRIPRPLKSQFHRDSIISTAIAPPVSIYNRSFGVHRGIDSASDVGSGAHAAYGLAGGDRSSWAPSHRRELSADSIISDVSVRVPRPTLGDKMLDSRHDYCLPLSSITASPPESVSSDYLYQRVRGRGSFDSIMDDERPSYSRDSIMDQSNRRTSTTSESVFGQDGSHSMHSPLGQFRIYDDPTFSLFSAEGDSADPKREDDTMISMIGGGRVRRRSVSSFVEGSPIFVRVGKRKTVVARGQHRHIVQQCEEVVESPNAAQKVESSPSGLGEERMMTARQGLLSRDSLEEHCLCADGVDTSFMTEPVFSRPIPASRSRSGTHSSTSSELDTPSLSSSGETSSVASDSISSIDLSRVNLSLTNMSYPIIMQSRTRVRSKGHGHRRRLSGIQLSRRSVYETIEEENHTSVADGFPDSVKAALSPVIDDSVIIVDPDDASTSEWDERGIGALRKYYTLKDEADVTIKESKQLWLDTPFSIYAVHSFEPPAHRSGMWALLEHSRQTYGPLSAELRRIRSRTSSRPSPYPQPQRAVKISLSSLMAGPEIPTIVAPKPALSASPAPILAPQALQQRTVNVNTAAAEVTSSIPGKIVKGDTGSLSQSRSGSGTRRSVLGWAKRGIGKENQEKDLSSRTMMAPSESLRLNRPRPRGRPTHAHTIGPIKA</sequence>
<accession>A0A9P5N0T2</accession>
<feature type="compositionally biased region" description="Basic residues" evidence="1">
    <location>
        <begin position="1889"/>
        <end position="1899"/>
    </location>
</feature>
<feature type="compositionally biased region" description="Pro residues" evidence="1">
    <location>
        <begin position="851"/>
        <end position="870"/>
    </location>
</feature>
<feature type="region of interest" description="Disordered" evidence="1">
    <location>
        <begin position="1072"/>
        <end position="1123"/>
    </location>
</feature>
<feature type="compositionally biased region" description="Low complexity" evidence="1">
    <location>
        <begin position="1842"/>
        <end position="1856"/>
    </location>
</feature>
<dbReference type="Proteomes" id="UP000759537">
    <property type="component" value="Unassembled WGS sequence"/>
</dbReference>
<feature type="region of interest" description="Disordered" evidence="1">
    <location>
        <begin position="1"/>
        <end position="27"/>
    </location>
</feature>
<feature type="compositionally biased region" description="Polar residues" evidence="1">
    <location>
        <begin position="1013"/>
        <end position="1031"/>
    </location>
</feature>
<feature type="region of interest" description="Disordered" evidence="1">
    <location>
        <begin position="1557"/>
        <end position="1593"/>
    </location>
</feature>
<protein>
    <submittedName>
        <fullName evidence="2">Uncharacterized protein</fullName>
    </submittedName>
</protein>
<feature type="compositionally biased region" description="Acidic residues" evidence="1">
    <location>
        <begin position="899"/>
        <end position="908"/>
    </location>
</feature>
<feature type="region of interest" description="Disordered" evidence="1">
    <location>
        <begin position="730"/>
        <end position="764"/>
    </location>
</feature>
<feature type="compositionally biased region" description="Polar residues" evidence="1">
    <location>
        <begin position="1"/>
        <end position="18"/>
    </location>
</feature>
<feature type="compositionally biased region" description="Low complexity" evidence="1">
    <location>
        <begin position="658"/>
        <end position="673"/>
    </location>
</feature>
<evidence type="ECO:0000313" key="3">
    <source>
        <dbReference type="Proteomes" id="UP000759537"/>
    </source>
</evidence>
<feature type="compositionally biased region" description="Polar residues" evidence="1">
    <location>
        <begin position="356"/>
        <end position="365"/>
    </location>
</feature>
<comment type="caution">
    <text evidence="2">The sequence shown here is derived from an EMBL/GenBank/DDBJ whole genome shotgun (WGS) entry which is preliminary data.</text>
</comment>
<reference evidence="2" key="2">
    <citation type="journal article" date="2020" name="Nat. Commun.">
        <title>Large-scale genome sequencing of mycorrhizal fungi provides insights into the early evolution of symbiotic traits.</title>
        <authorList>
            <person name="Miyauchi S."/>
            <person name="Kiss E."/>
            <person name="Kuo A."/>
            <person name="Drula E."/>
            <person name="Kohler A."/>
            <person name="Sanchez-Garcia M."/>
            <person name="Morin E."/>
            <person name="Andreopoulos B."/>
            <person name="Barry K.W."/>
            <person name="Bonito G."/>
            <person name="Buee M."/>
            <person name="Carver A."/>
            <person name="Chen C."/>
            <person name="Cichocki N."/>
            <person name="Clum A."/>
            <person name="Culley D."/>
            <person name="Crous P.W."/>
            <person name="Fauchery L."/>
            <person name="Girlanda M."/>
            <person name="Hayes R.D."/>
            <person name="Keri Z."/>
            <person name="LaButti K."/>
            <person name="Lipzen A."/>
            <person name="Lombard V."/>
            <person name="Magnuson J."/>
            <person name="Maillard F."/>
            <person name="Murat C."/>
            <person name="Nolan M."/>
            <person name="Ohm R.A."/>
            <person name="Pangilinan J."/>
            <person name="Pereira M.F."/>
            <person name="Perotto S."/>
            <person name="Peter M."/>
            <person name="Pfister S."/>
            <person name="Riley R."/>
            <person name="Sitrit Y."/>
            <person name="Stielow J.B."/>
            <person name="Szollosi G."/>
            <person name="Zifcakova L."/>
            <person name="Stursova M."/>
            <person name="Spatafora J.W."/>
            <person name="Tedersoo L."/>
            <person name="Vaario L.M."/>
            <person name="Yamada A."/>
            <person name="Yan M."/>
            <person name="Wang P."/>
            <person name="Xu J."/>
            <person name="Bruns T."/>
            <person name="Baldrian P."/>
            <person name="Vilgalys R."/>
            <person name="Dunand C."/>
            <person name="Henrissat B."/>
            <person name="Grigoriev I.V."/>
            <person name="Hibbett D."/>
            <person name="Nagy L.G."/>
            <person name="Martin F.M."/>
        </authorList>
    </citation>
    <scope>NUCLEOTIDE SEQUENCE</scope>
    <source>
        <strain evidence="2">Prilba</strain>
    </source>
</reference>
<feature type="region of interest" description="Disordered" evidence="1">
    <location>
        <begin position="168"/>
        <end position="225"/>
    </location>
</feature>
<name>A0A9P5N0T2_9AGAM</name>
<feature type="compositionally biased region" description="Basic and acidic residues" evidence="1">
    <location>
        <begin position="889"/>
        <end position="898"/>
    </location>
</feature>
<proteinExistence type="predicted"/>
<feature type="compositionally biased region" description="Basic and acidic residues" evidence="1">
    <location>
        <begin position="1865"/>
        <end position="1875"/>
    </location>
</feature>
<organism evidence="2 3">
    <name type="scientific">Russula ochroleuca</name>
    <dbReference type="NCBI Taxonomy" id="152965"/>
    <lineage>
        <taxon>Eukaryota</taxon>
        <taxon>Fungi</taxon>
        <taxon>Dikarya</taxon>
        <taxon>Basidiomycota</taxon>
        <taxon>Agaricomycotina</taxon>
        <taxon>Agaricomycetes</taxon>
        <taxon>Russulales</taxon>
        <taxon>Russulaceae</taxon>
        <taxon>Russula</taxon>
    </lineage>
</organism>
<feature type="compositionally biased region" description="Basic and acidic residues" evidence="1">
    <location>
        <begin position="180"/>
        <end position="209"/>
    </location>
</feature>
<feature type="region of interest" description="Disordered" evidence="1">
    <location>
        <begin position="791"/>
        <end position="828"/>
    </location>
</feature>
<feature type="region of interest" description="Disordered" evidence="1">
    <location>
        <begin position="58"/>
        <end position="78"/>
    </location>
</feature>
<dbReference type="EMBL" id="WHVB01000004">
    <property type="protein sequence ID" value="KAF8483391.1"/>
    <property type="molecule type" value="Genomic_DNA"/>
</dbReference>
<feature type="compositionally biased region" description="Low complexity" evidence="1">
    <location>
        <begin position="58"/>
        <end position="67"/>
    </location>
</feature>
<keyword evidence="3" id="KW-1185">Reference proteome</keyword>
<feature type="region of interest" description="Disordered" evidence="1">
    <location>
        <begin position="842"/>
        <end position="913"/>
    </location>
</feature>
<dbReference type="OrthoDB" id="2563277at2759"/>
<feature type="region of interest" description="Disordered" evidence="1">
    <location>
        <begin position="1378"/>
        <end position="1415"/>
    </location>
</feature>
<feature type="region of interest" description="Disordered" evidence="1">
    <location>
        <begin position="319"/>
        <end position="365"/>
    </location>
</feature>
<feature type="compositionally biased region" description="Low complexity" evidence="1">
    <location>
        <begin position="1562"/>
        <end position="1593"/>
    </location>
</feature>
<evidence type="ECO:0000313" key="2">
    <source>
        <dbReference type="EMBL" id="KAF8483391.1"/>
    </source>
</evidence>
<evidence type="ECO:0000256" key="1">
    <source>
        <dbReference type="SAM" id="MobiDB-lite"/>
    </source>
</evidence>
<feature type="region of interest" description="Disordered" evidence="1">
    <location>
        <begin position="1837"/>
        <end position="1908"/>
    </location>
</feature>
<gene>
    <name evidence="2" type="ORF">DFH94DRAFT_306972</name>
</gene>
<reference evidence="2" key="1">
    <citation type="submission" date="2019-10" db="EMBL/GenBank/DDBJ databases">
        <authorList>
            <consortium name="DOE Joint Genome Institute"/>
            <person name="Kuo A."/>
            <person name="Miyauchi S."/>
            <person name="Kiss E."/>
            <person name="Drula E."/>
            <person name="Kohler A."/>
            <person name="Sanchez-Garcia M."/>
            <person name="Andreopoulos B."/>
            <person name="Barry K.W."/>
            <person name="Bonito G."/>
            <person name="Buee M."/>
            <person name="Carver A."/>
            <person name="Chen C."/>
            <person name="Cichocki N."/>
            <person name="Clum A."/>
            <person name="Culley D."/>
            <person name="Crous P.W."/>
            <person name="Fauchery L."/>
            <person name="Girlanda M."/>
            <person name="Hayes R."/>
            <person name="Keri Z."/>
            <person name="LaButti K."/>
            <person name="Lipzen A."/>
            <person name="Lombard V."/>
            <person name="Magnuson J."/>
            <person name="Maillard F."/>
            <person name="Morin E."/>
            <person name="Murat C."/>
            <person name="Nolan M."/>
            <person name="Ohm R."/>
            <person name="Pangilinan J."/>
            <person name="Pereira M."/>
            <person name="Perotto S."/>
            <person name="Peter M."/>
            <person name="Riley R."/>
            <person name="Sitrit Y."/>
            <person name="Stielow B."/>
            <person name="Szollosi G."/>
            <person name="Zifcakova L."/>
            <person name="Stursova M."/>
            <person name="Spatafora J.W."/>
            <person name="Tedersoo L."/>
            <person name="Vaario L.-M."/>
            <person name="Yamada A."/>
            <person name="Yan M."/>
            <person name="Wang P."/>
            <person name="Xu J."/>
            <person name="Bruns T."/>
            <person name="Baldrian P."/>
            <person name="Vilgalys R."/>
            <person name="Henrissat B."/>
            <person name="Grigoriev I.V."/>
            <person name="Hibbett D."/>
            <person name="Nagy L.G."/>
            <person name="Martin F.M."/>
        </authorList>
    </citation>
    <scope>NUCLEOTIDE SEQUENCE</scope>
    <source>
        <strain evidence="2">Prilba</strain>
    </source>
</reference>
<feature type="region of interest" description="Disordered" evidence="1">
    <location>
        <begin position="1013"/>
        <end position="1034"/>
    </location>
</feature>